<proteinExistence type="predicted"/>
<dbReference type="Proteomes" id="UP000499080">
    <property type="component" value="Unassembled WGS sequence"/>
</dbReference>
<organism evidence="1 2">
    <name type="scientific">Araneus ventricosus</name>
    <name type="common">Orbweaver spider</name>
    <name type="synonym">Epeira ventricosa</name>
    <dbReference type="NCBI Taxonomy" id="182803"/>
    <lineage>
        <taxon>Eukaryota</taxon>
        <taxon>Metazoa</taxon>
        <taxon>Ecdysozoa</taxon>
        <taxon>Arthropoda</taxon>
        <taxon>Chelicerata</taxon>
        <taxon>Arachnida</taxon>
        <taxon>Araneae</taxon>
        <taxon>Araneomorphae</taxon>
        <taxon>Entelegynae</taxon>
        <taxon>Araneoidea</taxon>
        <taxon>Araneidae</taxon>
        <taxon>Araneus</taxon>
    </lineage>
</organism>
<reference evidence="1 2" key="1">
    <citation type="journal article" date="2019" name="Sci. Rep.">
        <title>Orb-weaving spider Araneus ventricosus genome elucidates the spidroin gene catalogue.</title>
        <authorList>
            <person name="Kono N."/>
            <person name="Nakamura H."/>
            <person name="Ohtoshi R."/>
            <person name="Moran D.A.P."/>
            <person name="Shinohara A."/>
            <person name="Yoshida Y."/>
            <person name="Fujiwara M."/>
            <person name="Mori M."/>
            <person name="Tomita M."/>
            <person name="Arakawa K."/>
        </authorList>
    </citation>
    <scope>NUCLEOTIDE SEQUENCE [LARGE SCALE GENOMIC DNA]</scope>
</reference>
<dbReference type="EMBL" id="BGPR01027604">
    <property type="protein sequence ID" value="GBN98228.1"/>
    <property type="molecule type" value="Genomic_DNA"/>
</dbReference>
<protein>
    <submittedName>
        <fullName evidence="1">Uncharacterized protein</fullName>
    </submittedName>
</protein>
<name>A0A4Y2TC62_ARAVE</name>
<keyword evidence="2" id="KW-1185">Reference proteome</keyword>
<evidence type="ECO:0000313" key="2">
    <source>
        <dbReference type="Proteomes" id="UP000499080"/>
    </source>
</evidence>
<dbReference type="AlphaFoldDB" id="A0A4Y2TC62"/>
<gene>
    <name evidence="1" type="ORF">AVEN_266603_1</name>
</gene>
<accession>A0A4Y2TC62</accession>
<sequence length="204" mass="23398">MNPRRYLRPRWFYSTLGALSEKHLGRNPWRHLSHNVDSVLQLRALNQDFSNTNSTCMWDSAQINRMPTEGLPLRVGISTLIYPLLKLGIHLQPSYAICPKPVFFPPTLVEKLGKAFTDVPKFVLRQGSKSQNSTYPPSSSPQHGRFRVSFLPSKRSPNVDNPLMCRYPRIGVSNWNGRVKSWTLSSFEFHHSKSFDPNFIGFLP</sequence>
<evidence type="ECO:0000313" key="1">
    <source>
        <dbReference type="EMBL" id="GBN98228.1"/>
    </source>
</evidence>
<comment type="caution">
    <text evidence="1">The sequence shown here is derived from an EMBL/GenBank/DDBJ whole genome shotgun (WGS) entry which is preliminary data.</text>
</comment>